<protein>
    <recommendedName>
        <fullName evidence="4">Encoded protein</fullName>
    </recommendedName>
</protein>
<organism evidence="2 3">
    <name type="scientific">Dunaliella salina</name>
    <name type="common">Green alga</name>
    <name type="synonym">Protococcus salinus</name>
    <dbReference type="NCBI Taxonomy" id="3046"/>
    <lineage>
        <taxon>Eukaryota</taxon>
        <taxon>Viridiplantae</taxon>
        <taxon>Chlorophyta</taxon>
        <taxon>core chlorophytes</taxon>
        <taxon>Chlorophyceae</taxon>
        <taxon>CS clade</taxon>
        <taxon>Chlamydomonadales</taxon>
        <taxon>Dunaliellaceae</taxon>
        <taxon>Dunaliella</taxon>
    </lineage>
</organism>
<feature type="compositionally biased region" description="Basic and acidic residues" evidence="1">
    <location>
        <begin position="265"/>
        <end position="302"/>
    </location>
</feature>
<feature type="region of interest" description="Disordered" evidence="1">
    <location>
        <begin position="103"/>
        <end position="154"/>
    </location>
</feature>
<feature type="compositionally biased region" description="Basic and acidic residues" evidence="1">
    <location>
        <begin position="200"/>
        <end position="211"/>
    </location>
</feature>
<proteinExistence type="predicted"/>
<dbReference type="Proteomes" id="UP000815325">
    <property type="component" value="Unassembled WGS sequence"/>
</dbReference>
<evidence type="ECO:0000313" key="2">
    <source>
        <dbReference type="EMBL" id="KAF5825913.1"/>
    </source>
</evidence>
<sequence>MLCGGKMLLVNVKAGSFNTHAVGQQLSRLFDPSSVAKLSSPEHGTAPSAPKRKELSDFLDQVLLRMNMGLDLEEFLRNKDCYELPAEEDAWLELPALCTSPPPTSDALMASADVDFPPEQPKPQHGTAATAEGGDADGQQQQQPQQSHVPKARNEFSASNVWAASQGLSSMSDAPRHAQGEEGETSIGGTAGSGQAGLQDKSRFHFAREEGDSGTGGNPGMEADGERVRLGSSARGGQDVGDGERVRLSSSARGGQGVGQTGGKPGDEGEHDEGSGEVARSGDQRREGQVMEGVGKEQDAKHIGPGGMLGPSSGGNAAPPEHKDGEGPAIPVARGEGREGGGGAKSKAAGEGTNGSLFFTGMGAGSGVDGIDGEGG</sequence>
<comment type="caution">
    <text evidence="2">The sequence shown here is derived from an EMBL/GenBank/DDBJ whole genome shotgun (WGS) entry which is preliminary data.</text>
</comment>
<reference evidence="2" key="1">
    <citation type="submission" date="2017-08" db="EMBL/GenBank/DDBJ databases">
        <authorList>
            <person name="Polle J.E."/>
            <person name="Barry K."/>
            <person name="Cushman J."/>
            <person name="Schmutz J."/>
            <person name="Tran D."/>
            <person name="Hathwaick L.T."/>
            <person name="Yim W.C."/>
            <person name="Jenkins J."/>
            <person name="Mckie-Krisberg Z.M."/>
            <person name="Prochnik S."/>
            <person name="Lindquist E."/>
            <person name="Dockter R.B."/>
            <person name="Adam C."/>
            <person name="Molina H."/>
            <person name="Bunkerborg J."/>
            <person name="Jin E."/>
            <person name="Buchheim M."/>
            <person name="Magnuson J."/>
        </authorList>
    </citation>
    <scope>NUCLEOTIDE SEQUENCE</scope>
    <source>
        <strain evidence="2">CCAP 19/18</strain>
    </source>
</reference>
<evidence type="ECO:0008006" key="4">
    <source>
        <dbReference type="Google" id="ProtNLM"/>
    </source>
</evidence>
<gene>
    <name evidence="2" type="ORF">DUNSADRAFT_5990</name>
</gene>
<feature type="region of interest" description="Disordered" evidence="1">
    <location>
        <begin position="167"/>
        <end position="376"/>
    </location>
</feature>
<feature type="compositionally biased region" description="Gly residues" evidence="1">
    <location>
        <begin position="304"/>
        <end position="313"/>
    </location>
</feature>
<evidence type="ECO:0000313" key="3">
    <source>
        <dbReference type="Proteomes" id="UP000815325"/>
    </source>
</evidence>
<name>A0ABQ7FU19_DUNSA</name>
<feature type="compositionally biased region" description="Low complexity" evidence="1">
    <location>
        <begin position="126"/>
        <end position="146"/>
    </location>
</feature>
<accession>A0ABQ7FU19</accession>
<keyword evidence="3" id="KW-1185">Reference proteome</keyword>
<feature type="compositionally biased region" description="Gly residues" evidence="1">
    <location>
        <begin position="254"/>
        <end position="264"/>
    </location>
</feature>
<evidence type="ECO:0000256" key="1">
    <source>
        <dbReference type="SAM" id="MobiDB-lite"/>
    </source>
</evidence>
<dbReference type="EMBL" id="MU071695">
    <property type="protein sequence ID" value="KAF5825913.1"/>
    <property type="molecule type" value="Genomic_DNA"/>
</dbReference>
<feature type="non-terminal residue" evidence="2">
    <location>
        <position position="376"/>
    </location>
</feature>